<dbReference type="PROSITE" id="PS50853">
    <property type="entry name" value="FN3"/>
    <property type="match status" value="1"/>
</dbReference>
<dbReference type="EMBL" id="OA886378">
    <property type="protein sequence ID" value="CAD7282802.1"/>
    <property type="molecule type" value="Genomic_DNA"/>
</dbReference>
<dbReference type="AlphaFoldDB" id="A0A7R9BZ26"/>
<dbReference type="EMBL" id="CAJPEX010004341">
    <property type="protein sequence ID" value="CAG0922954.1"/>
    <property type="molecule type" value="Genomic_DNA"/>
</dbReference>
<dbReference type="Proteomes" id="UP000678499">
    <property type="component" value="Unassembled WGS sequence"/>
</dbReference>
<gene>
    <name evidence="2" type="ORF">NMOB1V02_LOCUS10421</name>
</gene>
<keyword evidence="3" id="KW-1185">Reference proteome</keyword>
<dbReference type="InterPro" id="IPR036116">
    <property type="entry name" value="FN3_sf"/>
</dbReference>
<accession>A0A7R9BZ26</accession>
<evidence type="ECO:0000313" key="3">
    <source>
        <dbReference type="Proteomes" id="UP000678499"/>
    </source>
</evidence>
<sequence length="151" mass="16367">MKRGQLNLRLQKDQTETWSTTTTTTTRFSDVPSGAPTIVRATNASSTSIFVRWAPPKADSLHGELLGYRLTDWGRGNSEVPSGAPTIVRATNASSTSIFVRWAPPKADSLHGELLGYRLTCEQRQTPPLQQQRSSQVAAAAVFDIKGPAAT</sequence>
<reference evidence="2" key="1">
    <citation type="submission" date="2020-11" db="EMBL/GenBank/DDBJ databases">
        <authorList>
            <person name="Tran Van P."/>
        </authorList>
    </citation>
    <scope>NUCLEOTIDE SEQUENCE</scope>
</reference>
<proteinExistence type="predicted"/>
<feature type="non-terminal residue" evidence="2">
    <location>
        <position position="1"/>
    </location>
</feature>
<dbReference type="InterPro" id="IPR003961">
    <property type="entry name" value="FN3_dom"/>
</dbReference>
<protein>
    <recommendedName>
        <fullName evidence="1">Fibronectin type-III domain-containing protein</fullName>
    </recommendedName>
</protein>
<feature type="domain" description="Fibronectin type-III" evidence="1">
    <location>
        <begin position="84"/>
        <end position="151"/>
    </location>
</feature>
<evidence type="ECO:0000313" key="2">
    <source>
        <dbReference type="EMBL" id="CAD7282802.1"/>
    </source>
</evidence>
<evidence type="ECO:0000259" key="1">
    <source>
        <dbReference type="PROSITE" id="PS50853"/>
    </source>
</evidence>
<name>A0A7R9BZ26_9CRUS</name>
<dbReference type="CDD" id="cd00063">
    <property type="entry name" value="FN3"/>
    <property type="match status" value="2"/>
</dbReference>
<dbReference type="Gene3D" id="2.60.40.10">
    <property type="entry name" value="Immunoglobulins"/>
    <property type="match status" value="2"/>
</dbReference>
<dbReference type="SUPFAM" id="SSF49265">
    <property type="entry name" value="Fibronectin type III"/>
    <property type="match status" value="2"/>
</dbReference>
<dbReference type="OrthoDB" id="428111at2759"/>
<organism evidence="2">
    <name type="scientific">Notodromas monacha</name>
    <dbReference type="NCBI Taxonomy" id="399045"/>
    <lineage>
        <taxon>Eukaryota</taxon>
        <taxon>Metazoa</taxon>
        <taxon>Ecdysozoa</taxon>
        <taxon>Arthropoda</taxon>
        <taxon>Crustacea</taxon>
        <taxon>Oligostraca</taxon>
        <taxon>Ostracoda</taxon>
        <taxon>Podocopa</taxon>
        <taxon>Podocopida</taxon>
        <taxon>Cypridocopina</taxon>
        <taxon>Cypridoidea</taxon>
        <taxon>Cyprididae</taxon>
        <taxon>Notodromas</taxon>
    </lineage>
</organism>
<dbReference type="InterPro" id="IPR013783">
    <property type="entry name" value="Ig-like_fold"/>
</dbReference>
<dbReference type="Pfam" id="PF00041">
    <property type="entry name" value="fn3"/>
    <property type="match status" value="1"/>
</dbReference>